<evidence type="ECO:0000256" key="2">
    <source>
        <dbReference type="SAM" id="SignalP"/>
    </source>
</evidence>
<dbReference type="InterPro" id="IPR011990">
    <property type="entry name" value="TPR-like_helical_dom_sf"/>
</dbReference>
<keyword evidence="2" id="KW-0732">Signal</keyword>
<sequence precursor="true">MIRRSSFLAPLAALALVGAMLGSHQASAQNESLLAEIYGRGVHAYYAGQYTEAYDYLTQAIGGGTRDPRAYYFRGIVAHQQGRPEEAEADWQAGAEMEARAGGGAGVGRSLSRFQGSARLKLEQIRQTARIDAMMNAAARSDARMQELGVQPGAAAAPKAAPAAMGTAPPPAPAAAVADDPFADDGPALADGQPKVENNNALEGLDDNPFADDEPAGAAAADAGMPAADNSNPFGEPAAPAAGDPFGGDAGADPFGAPAGGGDDPFGGDPFGN</sequence>
<feature type="compositionally biased region" description="Low complexity" evidence="1">
    <location>
        <begin position="216"/>
        <end position="244"/>
    </location>
</feature>
<dbReference type="KEGG" id="smam:Mal15_07830"/>
<feature type="region of interest" description="Disordered" evidence="1">
    <location>
        <begin position="161"/>
        <end position="273"/>
    </location>
</feature>
<proteinExistence type="predicted"/>
<protein>
    <submittedName>
        <fullName evidence="3">Tetratricopeptide repeat protein</fullName>
    </submittedName>
</protein>
<organism evidence="3 4">
    <name type="scientific">Stieleria maiorica</name>
    <dbReference type="NCBI Taxonomy" id="2795974"/>
    <lineage>
        <taxon>Bacteria</taxon>
        <taxon>Pseudomonadati</taxon>
        <taxon>Planctomycetota</taxon>
        <taxon>Planctomycetia</taxon>
        <taxon>Pirellulales</taxon>
        <taxon>Pirellulaceae</taxon>
        <taxon>Stieleria</taxon>
    </lineage>
</organism>
<dbReference type="Proteomes" id="UP000321353">
    <property type="component" value="Chromosome"/>
</dbReference>
<accession>A0A5B9M7W8</accession>
<dbReference type="SUPFAM" id="SSF48452">
    <property type="entry name" value="TPR-like"/>
    <property type="match status" value="1"/>
</dbReference>
<feature type="compositionally biased region" description="Acidic residues" evidence="1">
    <location>
        <begin position="204"/>
        <end position="215"/>
    </location>
</feature>
<feature type="chain" id="PRO_5022869515" evidence="2">
    <location>
        <begin position="29"/>
        <end position="273"/>
    </location>
</feature>
<dbReference type="EMBL" id="CP036264">
    <property type="protein sequence ID" value="QEF96753.1"/>
    <property type="molecule type" value="Genomic_DNA"/>
</dbReference>
<feature type="signal peptide" evidence="2">
    <location>
        <begin position="1"/>
        <end position="28"/>
    </location>
</feature>
<evidence type="ECO:0000313" key="3">
    <source>
        <dbReference type="EMBL" id="QEF96753.1"/>
    </source>
</evidence>
<feature type="compositionally biased region" description="Gly residues" evidence="1">
    <location>
        <begin position="258"/>
        <end position="273"/>
    </location>
</feature>
<name>A0A5B9M7W8_9BACT</name>
<dbReference type="AlphaFoldDB" id="A0A5B9M7W8"/>
<evidence type="ECO:0000313" key="4">
    <source>
        <dbReference type="Proteomes" id="UP000321353"/>
    </source>
</evidence>
<keyword evidence="4" id="KW-1185">Reference proteome</keyword>
<dbReference type="Gene3D" id="1.25.40.10">
    <property type="entry name" value="Tetratricopeptide repeat domain"/>
    <property type="match status" value="1"/>
</dbReference>
<reference evidence="3 4" key="1">
    <citation type="submission" date="2019-02" db="EMBL/GenBank/DDBJ databases">
        <title>Planctomycetal bacteria perform biofilm scaping via a novel small molecule.</title>
        <authorList>
            <person name="Jeske O."/>
            <person name="Boedeker C."/>
            <person name="Wiegand S."/>
            <person name="Breitling P."/>
            <person name="Kallscheuer N."/>
            <person name="Jogler M."/>
            <person name="Rohde M."/>
            <person name="Petersen J."/>
            <person name="Medema M.H."/>
            <person name="Surup F."/>
            <person name="Jogler C."/>
        </authorList>
    </citation>
    <scope>NUCLEOTIDE SEQUENCE [LARGE SCALE GENOMIC DNA]</scope>
    <source>
        <strain evidence="3 4">Mal15</strain>
    </source>
</reference>
<gene>
    <name evidence="3" type="ORF">Mal15_07830</name>
</gene>
<feature type="compositionally biased region" description="Low complexity" evidence="1">
    <location>
        <begin position="174"/>
        <end position="192"/>
    </location>
</feature>
<dbReference type="RefSeq" id="WP_147866527.1">
    <property type="nucleotide sequence ID" value="NZ_CP036264.1"/>
</dbReference>
<evidence type="ECO:0000256" key="1">
    <source>
        <dbReference type="SAM" id="MobiDB-lite"/>
    </source>
</evidence>